<dbReference type="Pfam" id="PF04365">
    <property type="entry name" value="BrnT_toxin"/>
    <property type="match status" value="1"/>
</dbReference>
<dbReference type="AlphaFoldDB" id="A0A1W1DYF6"/>
<proteinExistence type="predicted"/>
<name>A0A1W1DYF6_9ZZZZ</name>
<dbReference type="EMBL" id="FPHY01000096">
    <property type="protein sequence ID" value="SFV86657.1"/>
    <property type="molecule type" value="Genomic_DNA"/>
</dbReference>
<dbReference type="InterPro" id="IPR038573">
    <property type="entry name" value="BrnT_sf"/>
</dbReference>
<protein>
    <recommendedName>
        <fullName evidence="3">COGs COG2929</fullName>
    </recommendedName>
</protein>
<dbReference type="InterPro" id="IPR007460">
    <property type="entry name" value="BrnT_toxin"/>
</dbReference>
<reference evidence="1" key="1">
    <citation type="submission" date="2016-10" db="EMBL/GenBank/DDBJ databases">
        <authorList>
            <person name="de Groot N.N."/>
        </authorList>
    </citation>
    <scope>NUCLEOTIDE SEQUENCE</scope>
</reference>
<evidence type="ECO:0000313" key="1">
    <source>
        <dbReference type="EMBL" id="SFV86657.1"/>
    </source>
</evidence>
<dbReference type="Gene3D" id="3.10.450.530">
    <property type="entry name" value="Ribonuclease toxin, BrnT, of type II toxin-antitoxin system"/>
    <property type="match status" value="1"/>
</dbReference>
<organism evidence="1">
    <name type="scientific">hydrothermal vent metagenome</name>
    <dbReference type="NCBI Taxonomy" id="652676"/>
    <lineage>
        <taxon>unclassified sequences</taxon>
        <taxon>metagenomes</taxon>
        <taxon>ecological metagenomes</taxon>
    </lineage>
</organism>
<evidence type="ECO:0008006" key="3">
    <source>
        <dbReference type="Google" id="ProtNLM"/>
    </source>
</evidence>
<evidence type="ECO:0000313" key="2">
    <source>
        <dbReference type="EMBL" id="SFV89578.1"/>
    </source>
</evidence>
<accession>A0A1W1DYF6</accession>
<dbReference type="EMBL" id="FPHZ01000241">
    <property type="protein sequence ID" value="SFV89578.1"/>
    <property type="molecule type" value="Genomic_DNA"/>
</dbReference>
<sequence length="94" mass="11297">MEFEWDEVKSQQNQVKHGVDFIEAKEVFADTLQISKLDFRFNYFEERWITIGSTRKNKLLVVANLFFTEEGNEIIRIISARKANKKERSLYEKY</sequence>
<gene>
    <name evidence="1" type="ORF">MNB_SUP05-SYMBIONT-4-1002</name>
    <name evidence="2" type="ORF">MNB_SUP05-SYMBIONT-5-1032</name>
</gene>